<evidence type="ECO:0000256" key="1">
    <source>
        <dbReference type="SAM" id="MobiDB-lite"/>
    </source>
</evidence>
<dbReference type="STRING" id="947166.A0A1D1V4F9"/>
<organism evidence="2 3">
    <name type="scientific">Ramazzottius varieornatus</name>
    <name type="common">Water bear</name>
    <name type="synonym">Tardigrade</name>
    <dbReference type="NCBI Taxonomy" id="947166"/>
    <lineage>
        <taxon>Eukaryota</taxon>
        <taxon>Metazoa</taxon>
        <taxon>Ecdysozoa</taxon>
        <taxon>Tardigrada</taxon>
        <taxon>Eutardigrada</taxon>
        <taxon>Parachela</taxon>
        <taxon>Hypsibioidea</taxon>
        <taxon>Ramazzottiidae</taxon>
        <taxon>Ramazzottius</taxon>
    </lineage>
</organism>
<dbReference type="OrthoDB" id="1695393at2759"/>
<dbReference type="Proteomes" id="UP000186922">
    <property type="component" value="Unassembled WGS sequence"/>
</dbReference>
<keyword evidence="3" id="KW-1185">Reference proteome</keyword>
<feature type="compositionally biased region" description="Polar residues" evidence="1">
    <location>
        <begin position="182"/>
        <end position="193"/>
    </location>
</feature>
<dbReference type="PANTHER" id="PTHR32059:SF0">
    <property type="entry name" value="RAB11-BINDING PROTEIN RELCH"/>
    <property type="match status" value="1"/>
</dbReference>
<dbReference type="EMBL" id="BDGG01000003">
    <property type="protein sequence ID" value="GAU96601.1"/>
    <property type="molecule type" value="Genomic_DNA"/>
</dbReference>
<dbReference type="GO" id="GO:0005802">
    <property type="term" value="C:trans-Golgi network"/>
    <property type="evidence" value="ECO:0007669"/>
    <property type="project" value="InterPro"/>
</dbReference>
<feature type="compositionally biased region" description="Polar residues" evidence="1">
    <location>
        <begin position="16"/>
        <end position="29"/>
    </location>
</feature>
<dbReference type="InterPro" id="IPR006594">
    <property type="entry name" value="LisH"/>
</dbReference>
<gene>
    <name evidence="2" type="primary">RvY_08028-1</name>
    <name evidence="2" type="synonym">RvY_08028.1</name>
    <name evidence="2" type="ORF">RvY_08028</name>
</gene>
<dbReference type="PANTHER" id="PTHR32059">
    <property type="entry name" value="RAB11-BINDING PROTEIN RELCH"/>
    <property type="match status" value="1"/>
</dbReference>
<dbReference type="AlphaFoldDB" id="A0A1D1V4F9"/>
<feature type="region of interest" description="Disordered" evidence="1">
    <location>
        <begin position="182"/>
        <end position="213"/>
    </location>
</feature>
<feature type="compositionally biased region" description="Polar residues" evidence="1">
    <location>
        <begin position="369"/>
        <end position="379"/>
    </location>
</feature>
<evidence type="ECO:0000313" key="2">
    <source>
        <dbReference type="EMBL" id="GAU96601.1"/>
    </source>
</evidence>
<dbReference type="InterPro" id="IPR016024">
    <property type="entry name" value="ARM-type_fold"/>
</dbReference>
<feature type="region of interest" description="Disordered" evidence="1">
    <location>
        <begin position="277"/>
        <end position="302"/>
    </location>
</feature>
<reference evidence="2 3" key="1">
    <citation type="journal article" date="2016" name="Nat. Commun.">
        <title>Extremotolerant tardigrade genome and improved radiotolerance of human cultured cells by tardigrade-unique protein.</title>
        <authorList>
            <person name="Hashimoto T."/>
            <person name="Horikawa D.D."/>
            <person name="Saito Y."/>
            <person name="Kuwahara H."/>
            <person name="Kozuka-Hata H."/>
            <person name="Shin-I T."/>
            <person name="Minakuchi Y."/>
            <person name="Ohishi K."/>
            <person name="Motoyama A."/>
            <person name="Aizu T."/>
            <person name="Enomoto A."/>
            <person name="Kondo K."/>
            <person name="Tanaka S."/>
            <person name="Hara Y."/>
            <person name="Koshikawa S."/>
            <person name="Sagara H."/>
            <person name="Miura T."/>
            <person name="Yokobori S."/>
            <person name="Miyagawa K."/>
            <person name="Suzuki Y."/>
            <person name="Kubo T."/>
            <person name="Oyama M."/>
            <person name="Kohara Y."/>
            <person name="Fujiyama A."/>
            <person name="Arakawa K."/>
            <person name="Katayama T."/>
            <person name="Toyoda A."/>
            <person name="Kunieda T."/>
        </authorList>
    </citation>
    <scope>NUCLEOTIDE SEQUENCE [LARGE SCALE GENOMIC DNA]</scope>
    <source>
        <strain evidence="2 3">YOKOZUNA-1</strain>
    </source>
</reference>
<protein>
    <submittedName>
        <fullName evidence="2">Uncharacterized protein</fullName>
    </submittedName>
</protein>
<dbReference type="InterPro" id="IPR011989">
    <property type="entry name" value="ARM-like"/>
</dbReference>
<evidence type="ECO:0000313" key="3">
    <source>
        <dbReference type="Proteomes" id="UP000186922"/>
    </source>
</evidence>
<name>A0A1D1V4F9_RAMVA</name>
<dbReference type="InterPro" id="IPR040362">
    <property type="entry name" value="RELCH"/>
</dbReference>
<dbReference type="GO" id="GO:0055037">
    <property type="term" value="C:recycling endosome"/>
    <property type="evidence" value="ECO:0007669"/>
    <property type="project" value="TreeGrafter"/>
</dbReference>
<comment type="caution">
    <text evidence="2">The sequence shown here is derived from an EMBL/GenBank/DDBJ whole genome shotgun (WGS) entry which is preliminary data.</text>
</comment>
<accession>A0A1D1V4F9</accession>
<dbReference type="GO" id="GO:0032367">
    <property type="term" value="P:intracellular cholesterol transport"/>
    <property type="evidence" value="ECO:0007669"/>
    <property type="project" value="InterPro"/>
</dbReference>
<feature type="compositionally biased region" description="Polar residues" evidence="1">
    <location>
        <begin position="386"/>
        <end position="403"/>
    </location>
</feature>
<dbReference type="PROSITE" id="PS50896">
    <property type="entry name" value="LISH"/>
    <property type="match status" value="1"/>
</dbReference>
<feature type="region of interest" description="Disordered" evidence="1">
    <location>
        <begin position="368"/>
        <end position="416"/>
    </location>
</feature>
<feature type="region of interest" description="Disordered" evidence="1">
    <location>
        <begin position="1"/>
        <end position="29"/>
    </location>
</feature>
<dbReference type="Gene3D" id="1.25.10.10">
    <property type="entry name" value="Leucine-rich Repeat Variant"/>
    <property type="match status" value="2"/>
</dbReference>
<sequence>MDNGLDEANPFWESETLPSSNPFDQDTSESIDNLLVNSGNQTPVAADSALLSSPQDEEKTLTWDRVATFLLKKNFHLTALELHTELHEKGIPLPRLRDFFSNPGNFEVVRDVSASGSEYYPNTGQLNRASSSQTLDSIDFARDPSEDDPNQRVDERVAVLEFELRKARDLIQSLRENLTNLTGNSEVSSTNKAAMSDAPLKRSPTDSSSFAENSAPIQTLERRALNFLINEYLMGNDYKLTSITFTDECMSVDLDDWDDVGLNMPKPPALISLYRNHRSGSTPKASTDAVVPDRSSVPKNSPKYLQADIGVQTDFEYPPEKFSSAHHTEPLKETLTKDLQADNQRLSEEVRVLRNRCEHVENDLRALRSQRTFAPSSHTDVPDSPNMASGDSFSSHPYNQSRRPSVPPHNPSRHSQFEDALKQAVLTSLISTDMDPDNRRILDTISKISLHRDRFANFVAETLPNIIPNVLLSKRQEIVPLLLYCSILHEDHDVRDKLLHQLFNLLKKPEEQQRYVILTGCERYAALSPMERLEGELLPQCWTQISHKYSERRMLVAEACAVLAPYVSPALCGSLIISMLKQMLTEDKNVDVRLKVVQSIAVVCLFIDLPEKLPHLIELLRSALVDSSEPVVQAALHVYLPSLAIWTSKYSELGPRLVEPQFLALLDPNNLAASTLAINGLRKLIPHIYASVVRRGPWKDPEHDFEVDPALVEATRRRLPLNDNPLESLEVLLSSDFAIQSAKFQSYLDREWFQEWPELKFVIDNFIPCLCQFAAVLHATKHDAVIAIVDLFRLFTAYFGNAFATGPLSRCMKGKIQELGSSFLCHAVFVCFACAVVALCEPKQLQEFLASALVSISDQSLTLEGLQLIFKDLCDRFPEDLIQVCWSGIVHHSVPVRLNACRLLRSLSELFHKSYVHLESLIAPLVTLSSDQEPRIRLEIIPSLANILKEHVQEEKILAVFQSFLDDRDHLHIVDESVRALAASASSMDKKFFQEFLLPRLAVLVAGNARLQVYRKDMAVCLLDAYVTLSCSNLGEESWLIAPVMQSLRSLLQELKELGMQEYVDIAQELSDKLNRIHNSASSSSLTNPDEIKTKVMTKIKDSGLTTMFKKK</sequence>
<proteinExistence type="predicted"/>
<dbReference type="SUPFAM" id="SSF48371">
    <property type="entry name" value="ARM repeat"/>
    <property type="match status" value="1"/>
</dbReference>